<keyword evidence="2" id="KW-0812">Transmembrane</keyword>
<feature type="region of interest" description="Disordered" evidence="1">
    <location>
        <begin position="119"/>
        <end position="152"/>
    </location>
</feature>
<gene>
    <name evidence="3" type="ORF">T265_13096</name>
</gene>
<name>A0A074ZUR6_OPIVI</name>
<evidence type="ECO:0000256" key="2">
    <source>
        <dbReference type="SAM" id="Phobius"/>
    </source>
</evidence>
<feature type="region of interest" description="Disordered" evidence="1">
    <location>
        <begin position="210"/>
        <end position="261"/>
    </location>
</feature>
<feature type="compositionally biased region" description="Polar residues" evidence="1">
    <location>
        <begin position="222"/>
        <end position="251"/>
    </location>
</feature>
<dbReference type="EMBL" id="KL596654">
    <property type="protein sequence ID" value="KER30881.1"/>
    <property type="molecule type" value="Genomic_DNA"/>
</dbReference>
<keyword evidence="4" id="KW-1185">Reference proteome</keyword>
<dbReference type="RefSeq" id="XP_009165417.1">
    <property type="nucleotide sequence ID" value="XM_009167153.1"/>
</dbReference>
<dbReference type="CTD" id="20327264"/>
<feature type="non-terminal residue" evidence="3">
    <location>
        <position position="1"/>
    </location>
</feature>
<evidence type="ECO:0000313" key="3">
    <source>
        <dbReference type="EMBL" id="KER30881.1"/>
    </source>
</evidence>
<dbReference type="KEGG" id="ovi:T265_13096"/>
<organism evidence="3 4">
    <name type="scientific">Opisthorchis viverrini</name>
    <name type="common">Southeast Asian liver fluke</name>
    <dbReference type="NCBI Taxonomy" id="6198"/>
    <lineage>
        <taxon>Eukaryota</taxon>
        <taxon>Metazoa</taxon>
        <taxon>Spiralia</taxon>
        <taxon>Lophotrochozoa</taxon>
        <taxon>Platyhelminthes</taxon>
        <taxon>Trematoda</taxon>
        <taxon>Digenea</taxon>
        <taxon>Opisthorchiida</taxon>
        <taxon>Opisthorchiata</taxon>
        <taxon>Opisthorchiidae</taxon>
        <taxon>Opisthorchis</taxon>
    </lineage>
</organism>
<evidence type="ECO:0000313" key="4">
    <source>
        <dbReference type="Proteomes" id="UP000054324"/>
    </source>
</evidence>
<reference evidence="3 4" key="1">
    <citation type="submission" date="2013-11" db="EMBL/GenBank/DDBJ databases">
        <title>Opisthorchis viverrini - life in the bile duct.</title>
        <authorList>
            <person name="Young N.D."/>
            <person name="Nagarajan N."/>
            <person name="Lin S.J."/>
            <person name="Korhonen P.K."/>
            <person name="Jex A.R."/>
            <person name="Hall R.S."/>
            <person name="Safavi-Hemami H."/>
            <person name="Kaewkong W."/>
            <person name="Bertrand D."/>
            <person name="Gao S."/>
            <person name="Seet Q."/>
            <person name="Wongkham S."/>
            <person name="Teh B.T."/>
            <person name="Wongkham C."/>
            <person name="Intapan P.M."/>
            <person name="Maleewong W."/>
            <person name="Yang X."/>
            <person name="Hu M."/>
            <person name="Wang Z."/>
            <person name="Hofmann A."/>
            <person name="Sternberg P.W."/>
            <person name="Tan P."/>
            <person name="Wang J."/>
            <person name="Gasser R.B."/>
        </authorList>
    </citation>
    <scope>NUCLEOTIDE SEQUENCE [LARGE SCALE GENOMIC DNA]</scope>
</reference>
<dbReference type="AlphaFoldDB" id="A0A074ZUR6"/>
<dbReference type="GeneID" id="20327264"/>
<sequence>TQWTDPLCDCANSTLSEPTFEAFLGWIVVGRLFTQSMDPSVHPILGATGATLGVMALILVLFLMMLCIPWSKCRAGRRRTENARALQDDDPFGLEAFNGGYPLTLVDLFPPSMLPKLPNYQECVQDGGPPPPVSDDSASLAVPPPNPFRNERGRTITSVELVNGAIAVEFPRDEYSDTLEDPDNFPSTPPPSYSTLTSARSSLRRFFRRGSTLTQRSEPHTFANSPVTRNSAQSSTRQALPNETTRTQSCERNTHEAPPSK</sequence>
<evidence type="ECO:0000256" key="1">
    <source>
        <dbReference type="SAM" id="MobiDB-lite"/>
    </source>
</evidence>
<accession>A0A074ZUR6</accession>
<feature type="transmembrane region" description="Helical" evidence="2">
    <location>
        <begin position="44"/>
        <end position="68"/>
    </location>
</feature>
<proteinExistence type="predicted"/>
<dbReference type="OrthoDB" id="6265193at2759"/>
<keyword evidence="2" id="KW-1133">Transmembrane helix</keyword>
<keyword evidence="2" id="KW-0472">Membrane</keyword>
<feature type="region of interest" description="Disordered" evidence="1">
    <location>
        <begin position="175"/>
        <end position="197"/>
    </location>
</feature>
<protein>
    <submittedName>
        <fullName evidence="3">Uncharacterized protein</fullName>
    </submittedName>
</protein>
<dbReference type="Proteomes" id="UP000054324">
    <property type="component" value="Unassembled WGS sequence"/>
</dbReference>